<reference evidence="1" key="1">
    <citation type="submission" date="2020-02" db="EMBL/GenBank/DDBJ databases">
        <authorList>
            <person name="Palmer J.M."/>
        </authorList>
    </citation>
    <scope>NUCLEOTIDE SEQUENCE</scope>
    <source>
        <strain evidence="1">EPUS1.4</strain>
        <tissue evidence="1">Thallus</tissue>
    </source>
</reference>
<gene>
    <name evidence="1" type="ORF">GJ744_002378</name>
</gene>
<name>A0A8H7EA00_9EURO</name>
<protein>
    <submittedName>
        <fullName evidence="1">Uncharacterized protein</fullName>
    </submittedName>
</protein>
<sequence>MIFSSPFNLRSYKEKTHNRTTVYTGRHSASVVTAKETEEAVAPNSQIMNNIQVPKTETPERSKTILRKSQDLLNIRNAQRAVMSPPSYDAVLLHKHCERLLKPTGTPLHGVAGFLREFDPLIIPPTTEASEKVVQKHLTALSRLHDGSTLEFARWSPEAVVERVRQFLLICVARDCGVDNIMTLSDYDRHFAYLLTAYEWTWLHQIVYGWEGTSPEIHRLAHETFYLFIGLPLQQLEVPLSAFLWHARVCRSVYRLSRGSSFSEGSPEFLFSTLEDMSSCSDTNRLEELLRLNDMILDSVVDNQPPHPKTFKACKKAIAAERRTSIPSEFRSNKFQYLMVDHYAWRRFEKINRNRTSEFEPLRPRTEMHGDTNDCTRIATDPRVERLLPDSFEIRHELEHNPWS</sequence>
<accession>A0A8H7EA00</accession>
<proteinExistence type="predicted"/>
<dbReference type="OrthoDB" id="10332111at2759"/>
<evidence type="ECO:0000313" key="2">
    <source>
        <dbReference type="Proteomes" id="UP000606974"/>
    </source>
</evidence>
<dbReference type="AlphaFoldDB" id="A0A8H7EA00"/>
<keyword evidence="2" id="KW-1185">Reference proteome</keyword>
<dbReference type="Proteomes" id="UP000606974">
    <property type="component" value="Unassembled WGS sequence"/>
</dbReference>
<comment type="caution">
    <text evidence="1">The sequence shown here is derived from an EMBL/GenBank/DDBJ whole genome shotgun (WGS) entry which is preliminary data.</text>
</comment>
<dbReference type="EMBL" id="JAACFV010000014">
    <property type="protein sequence ID" value="KAF7512216.1"/>
    <property type="molecule type" value="Genomic_DNA"/>
</dbReference>
<organism evidence="1 2">
    <name type="scientific">Endocarpon pusillum</name>
    <dbReference type="NCBI Taxonomy" id="364733"/>
    <lineage>
        <taxon>Eukaryota</taxon>
        <taxon>Fungi</taxon>
        <taxon>Dikarya</taxon>
        <taxon>Ascomycota</taxon>
        <taxon>Pezizomycotina</taxon>
        <taxon>Eurotiomycetes</taxon>
        <taxon>Chaetothyriomycetidae</taxon>
        <taxon>Verrucariales</taxon>
        <taxon>Verrucariaceae</taxon>
        <taxon>Endocarpon</taxon>
    </lineage>
</organism>
<evidence type="ECO:0000313" key="1">
    <source>
        <dbReference type="EMBL" id="KAF7512216.1"/>
    </source>
</evidence>